<protein>
    <recommendedName>
        <fullName evidence="1">AB hydrolase-1 domain-containing protein</fullName>
    </recommendedName>
</protein>
<dbReference type="RefSeq" id="WP_284297149.1">
    <property type="nucleotide sequence ID" value="NZ_BSVA01000001.1"/>
</dbReference>
<dbReference type="Pfam" id="PF12697">
    <property type="entry name" value="Abhydrolase_6"/>
    <property type="match status" value="1"/>
</dbReference>
<proteinExistence type="predicted"/>
<gene>
    <name evidence="2" type="ORF">GCM10025869_02650</name>
</gene>
<dbReference type="SUPFAM" id="SSF53474">
    <property type="entry name" value="alpha/beta-Hydrolases"/>
    <property type="match status" value="1"/>
</dbReference>
<dbReference type="InterPro" id="IPR029058">
    <property type="entry name" value="AB_hydrolase_fold"/>
</dbReference>
<accession>A0ABQ6JST7</accession>
<dbReference type="InterPro" id="IPR052897">
    <property type="entry name" value="Sec-Metab_Biosynth_Hydrolase"/>
</dbReference>
<sequence length="118" mass="12708">MIRRDAFHHQFAADVPVQVAGLMGATQRPVTEAALTEPLPTETPAWRARPTWFVYGDEDLNIPAELQRFQTARAGARVVRELPGASHAISVSQPVEVAEVILEAVATVRAADRGAAVA</sequence>
<dbReference type="Proteomes" id="UP001157069">
    <property type="component" value="Unassembled WGS sequence"/>
</dbReference>
<comment type="caution">
    <text evidence="2">The sequence shown here is derived from an EMBL/GenBank/DDBJ whole genome shotgun (WGS) entry which is preliminary data.</text>
</comment>
<reference evidence="3" key="1">
    <citation type="journal article" date="2019" name="Int. J. Syst. Evol. Microbiol.">
        <title>The Global Catalogue of Microorganisms (GCM) 10K type strain sequencing project: providing services to taxonomists for standard genome sequencing and annotation.</title>
        <authorList>
            <consortium name="The Broad Institute Genomics Platform"/>
            <consortium name="The Broad Institute Genome Sequencing Center for Infectious Disease"/>
            <person name="Wu L."/>
            <person name="Ma J."/>
        </authorList>
    </citation>
    <scope>NUCLEOTIDE SEQUENCE [LARGE SCALE GENOMIC DNA]</scope>
    <source>
        <strain evidence="3">NBRC 108755</strain>
    </source>
</reference>
<dbReference type="Gene3D" id="3.40.50.1820">
    <property type="entry name" value="alpha/beta hydrolase"/>
    <property type="match status" value="1"/>
</dbReference>
<name>A0ABQ6JST7_9MICO</name>
<dbReference type="PANTHER" id="PTHR37017:SF11">
    <property type="entry name" value="ESTERASE_LIPASE_THIOESTERASE DOMAIN-CONTAINING PROTEIN"/>
    <property type="match status" value="1"/>
</dbReference>
<feature type="domain" description="AB hydrolase-1" evidence="1">
    <location>
        <begin position="10"/>
        <end position="100"/>
    </location>
</feature>
<keyword evidence="3" id="KW-1185">Reference proteome</keyword>
<evidence type="ECO:0000313" key="3">
    <source>
        <dbReference type="Proteomes" id="UP001157069"/>
    </source>
</evidence>
<evidence type="ECO:0000313" key="2">
    <source>
        <dbReference type="EMBL" id="GMA89736.1"/>
    </source>
</evidence>
<evidence type="ECO:0000259" key="1">
    <source>
        <dbReference type="Pfam" id="PF12697"/>
    </source>
</evidence>
<dbReference type="EMBL" id="BSVA01000001">
    <property type="protein sequence ID" value="GMA89736.1"/>
    <property type="molecule type" value="Genomic_DNA"/>
</dbReference>
<organism evidence="2 3">
    <name type="scientific">Homoserinibacter gongjuensis</name>
    <dbReference type="NCBI Taxonomy" id="1162968"/>
    <lineage>
        <taxon>Bacteria</taxon>
        <taxon>Bacillati</taxon>
        <taxon>Actinomycetota</taxon>
        <taxon>Actinomycetes</taxon>
        <taxon>Micrococcales</taxon>
        <taxon>Microbacteriaceae</taxon>
        <taxon>Homoserinibacter</taxon>
    </lineage>
</organism>
<dbReference type="InterPro" id="IPR000073">
    <property type="entry name" value="AB_hydrolase_1"/>
</dbReference>
<dbReference type="PANTHER" id="PTHR37017">
    <property type="entry name" value="AB HYDROLASE-1 DOMAIN-CONTAINING PROTEIN-RELATED"/>
    <property type="match status" value="1"/>
</dbReference>